<keyword evidence="4 6" id="KW-1133">Transmembrane helix</keyword>
<evidence type="ECO:0000313" key="8">
    <source>
        <dbReference type="EMBL" id="SES77307.1"/>
    </source>
</evidence>
<dbReference type="OrthoDB" id="1907753at2"/>
<evidence type="ECO:0000256" key="2">
    <source>
        <dbReference type="ARBA" id="ARBA00022475"/>
    </source>
</evidence>
<organism evidence="8 9">
    <name type="scientific">[Clostridium] polysaccharolyticum</name>
    <dbReference type="NCBI Taxonomy" id="29364"/>
    <lineage>
        <taxon>Bacteria</taxon>
        <taxon>Bacillati</taxon>
        <taxon>Bacillota</taxon>
        <taxon>Clostridia</taxon>
        <taxon>Lachnospirales</taxon>
        <taxon>Lachnospiraceae</taxon>
    </lineage>
</organism>
<evidence type="ECO:0000259" key="7">
    <source>
        <dbReference type="Pfam" id="PF02687"/>
    </source>
</evidence>
<dbReference type="EMBL" id="FOHN01000003">
    <property type="protein sequence ID" value="SES77307.1"/>
    <property type="molecule type" value="Genomic_DNA"/>
</dbReference>
<dbReference type="RefSeq" id="WP_092476016.1">
    <property type="nucleotide sequence ID" value="NZ_FOHN01000003.1"/>
</dbReference>
<accession>A0A1H9Z752</accession>
<comment type="subcellular location">
    <subcellularLocation>
        <location evidence="1">Cell membrane</location>
        <topology evidence="1">Multi-pass membrane protein</topology>
    </subcellularLocation>
</comment>
<dbReference type="Pfam" id="PF02687">
    <property type="entry name" value="FtsX"/>
    <property type="match status" value="1"/>
</dbReference>
<keyword evidence="9" id="KW-1185">Reference proteome</keyword>
<name>A0A1H9Z752_9FIRM</name>
<keyword evidence="2" id="KW-1003">Cell membrane</keyword>
<feature type="transmembrane region" description="Helical" evidence="6">
    <location>
        <begin position="9"/>
        <end position="30"/>
    </location>
</feature>
<gene>
    <name evidence="8" type="ORF">SAMN04487772_10331</name>
</gene>
<evidence type="ECO:0000256" key="4">
    <source>
        <dbReference type="ARBA" id="ARBA00022989"/>
    </source>
</evidence>
<reference evidence="8 9" key="1">
    <citation type="submission" date="2016-10" db="EMBL/GenBank/DDBJ databases">
        <authorList>
            <person name="de Groot N.N."/>
        </authorList>
    </citation>
    <scope>NUCLEOTIDE SEQUENCE [LARGE SCALE GENOMIC DNA]</scope>
    <source>
        <strain evidence="8 9">DSM 1801</strain>
    </source>
</reference>
<proteinExistence type="predicted"/>
<evidence type="ECO:0000256" key="1">
    <source>
        <dbReference type="ARBA" id="ARBA00004651"/>
    </source>
</evidence>
<feature type="transmembrane region" description="Helical" evidence="6">
    <location>
        <begin position="270"/>
        <end position="296"/>
    </location>
</feature>
<feature type="transmembrane region" description="Helical" evidence="6">
    <location>
        <begin position="227"/>
        <end position="249"/>
    </location>
</feature>
<dbReference type="STRING" id="29364.SAMN04487772_10331"/>
<dbReference type="GO" id="GO:0005886">
    <property type="term" value="C:plasma membrane"/>
    <property type="evidence" value="ECO:0007669"/>
    <property type="project" value="UniProtKB-SubCell"/>
</dbReference>
<evidence type="ECO:0000256" key="6">
    <source>
        <dbReference type="SAM" id="Phobius"/>
    </source>
</evidence>
<feature type="domain" description="ABC3 transporter permease C-terminal" evidence="7">
    <location>
        <begin position="229"/>
        <end position="339"/>
    </location>
</feature>
<protein>
    <submittedName>
        <fullName evidence="8">FtsX-like permease family protein</fullName>
    </submittedName>
</protein>
<evidence type="ECO:0000256" key="5">
    <source>
        <dbReference type="ARBA" id="ARBA00023136"/>
    </source>
</evidence>
<keyword evidence="3 6" id="KW-0812">Transmembrane</keyword>
<feature type="transmembrane region" description="Helical" evidence="6">
    <location>
        <begin position="316"/>
        <end position="340"/>
    </location>
</feature>
<dbReference type="AlphaFoldDB" id="A0A1H9Z752"/>
<dbReference type="Proteomes" id="UP000199800">
    <property type="component" value="Unassembled WGS sequence"/>
</dbReference>
<sequence length="356" mass="40572">MRQYFHRTGLLFAIFIMVAMLFSLCSIAIVNNRHIEKILPILSEHYAVIQNSGNETIPLSKYRDAFEDMEKGYTSGVLFSDGHNRALYSSDKTLEKLPMASGRIFEKSDYVTKADVVLIREDMKTLCESREGKQYYRYNGAEFRVVGIYKDRKHSDITSAKCIFNLWSKSLGQFTEWSAGFFDTGEDSLQVLGNLKSFSKLELEYYSVQSEKGDVFSDVVDNLKFMLMLYIGVAMLVFLNVFLATSNWLSGKQKEIAIRKMVGACKRQIYVWLTGSFLSLVILSVFIGALLVKLILVVINTWDISPSMVLMFGDSLSWSGIFVTLAMILGIGLLIILCTLKWQLEKEIIQVIRREL</sequence>
<keyword evidence="5 6" id="KW-0472">Membrane</keyword>
<dbReference type="InterPro" id="IPR003838">
    <property type="entry name" value="ABC3_permease_C"/>
</dbReference>
<evidence type="ECO:0000256" key="3">
    <source>
        <dbReference type="ARBA" id="ARBA00022692"/>
    </source>
</evidence>
<evidence type="ECO:0000313" key="9">
    <source>
        <dbReference type="Proteomes" id="UP000199800"/>
    </source>
</evidence>